<evidence type="ECO:0000313" key="4">
    <source>
        <dbReference type="Proteomes" id="UP000006048"/>
    </source>
</evidence>
<accession>I4B2G4</accession>
<reference evidence="3 4" key="1">
    <citation type="submission" date="2012-06" db="EMBL/GenBank/DDBJ databases">
        <title>The complete chromosome of genome of Turneriella parva DSM 21527.</title>
        <authorList>
            <consortium name="US DOE Joint Genome Institute (JGI-PGF)"/>
            <person name="Lucas S."/>
            <person name="Han J."/>
            <person name="Lapidus A."/>
            <person name="Bruce D."/>
            <person name="Goodwin L."/>
            <person name="Pitluck S."/>
            <person name="Peters L."/>
            <person name="Kyrpides N."/>
            <person name="Mavromatis K."/>
            <person name="Ivanova N."/>
            <person name="Mikhailova N."/>
            <person name="Chertkov O."/>
            <person name="Detter J.C."/>
            <person name="Tapia R."/>
            <person name="Han C."/>
            <person name="Land M."/>
            <person name="Hauser L."/>
            <person name="Markowitz V."/>
            <person name="Cheng J.-F."/>
            <person name="Hugenholtz P."/>
            <person name="Woyke T."/>
            <person name="Wu D."/>
            <person name="Gronow S."/>
            <person name="Wellnitz S."/>
            <person name="Brambilla E."/>
            <person name="Klenk H.-P."/>
            <person name="Eisen J.A."/>
        </authorList>
    </citation>
    <scope>NUCLEOTIDE SEQUENCE [LARGE SCALE GENOMIC DNA]</scope>
    <source>
        <strain evidence="4">ATCC BAA-1111 / DSM 21527 / NCTC 11395 / H</strain>
    </source>
</reference>
<feature type="transmembrane region" description="Helical" evidence="1">
    <location>
        <begin position="20"/>
        <end position="38"/>
    </location>
</feature>
<evidence type="ECO:0000259" key="2">
    <source>
        <dbReference type="Pfam" id="PF12158"/>
    </source>
</evidence>
<dbReference type="KEGG" id="tpx:Turpa_0820"/>
<name>I4B2G4_TURPD</name>
<feature type="transmembrane region" description="Helical" evidence="1">
    <location>
        <begin position="229"/>
        <end position="248"/>
    </location>
</feature>
<feature type="transmembrane region" description="Helical" evidence="1">
    <location>
        <begin position="141"/>
        <end position="163"/>
    </location>
</feature>
<dbReference type="HOGENOM" id="CLU_1098130_0_0_12"/>
<keyword evidence="1" id="KW-0812">Transmembrane</keyword>
<organism evidence="3 4">
    <name type="scientific">Turneriella parva (strain ATCC BAA-1111 / DSM 21527 / NCTC 11395 / H)</name>
    <name type="common">Leptospira parva</name>
    <dbReference type="NCBI Taxonomy" id="869212"/>
    <lineage>
        <taxon>Bacteria</taxon>
        <taxon>Pseudomonadati</taxon>
        <taxon>Spirochaetota</taxon>
        <taxon>Spirochaetia</taxon>
        <taxon>Leptospirales</taxon>
        <taxon>Leptospiraceae</taxon>
        <taxon>Turneriella</taxon>
    </lineage>
</organism>
<evidence type="ECO:0000256" key="1">
    <source>
        <dbReference type="SAM" id="Phobius"/>
    </source>
</evidence>
<dbReference type="EMBL" id="CP002959">
    <property type="protein sequence ID" value="AFM11471.1"/>
    <property type="molecule type" value="Genomic_DNA"/>
</dbReference>
<dbReference type="InterPro" id="IPR021994">
    <property type="entry name" value="DUF3592"/>
</dbReference>
<protein>
    <recommendedName>
        <fullName evidence="2">DUF3592 domain-containing protein</fullName>
    </recommendedName>
</protein>
<feature type="transmembrane region" description="Helical" evidence="1">
    <location>
        <begin position="201"/>
        <end position="223"/>
    </location>
</feature>
<proteinExistence type="predicted"/>
<sequence>MDFHSYRMLARLKIGKKTAIAIILLSGSTALWFGGHFIRDSYQLYRAQNWSEASGVVTHALFDTLPDDDSDGFGPANLRELLQYSYEFDGKTYSSRRYGPFARWNIGSNVAKYEEGQHLNVFVNDHNPSESVVDRRVRSGFWLYLVISTMAIVWFVWGVLAMFRHERFFQAFLGQALMLVSFLAFNFALLASGGARDANWWLVAAGFFGGLILSGLSMIVSLWSATGHAVLFLMAVVGGLVSVIIGVVRGGTA</sequence>
<dbReference type="STRING" id="869212.Turpa_0820"/>
<feature type="domain" description="DUF3592" evidence="2">
    <location>
        <begin position="54"/>
        <end position="136"/>
    </location>
</feature>
<gene>
    <name evidence="3" type="ordered locus">Turpa_0820</name>
</gene>
<keyword evidence="1" id="KW-1133">Transmembrane helix</keyword>
<feature type="transmembrane region" description="Helical" evidence="1">
    <location>
        <begin position="169"/>
        <end position="189"/>
    </location>
</feature>
<keyword evidence="1" id="KW-0472">Membrane</keyword>
<dbReference type="Proteomes" id="UP000006048">
    <property type="component" value="Chromosome"/>
</dbReference>
<dbReference type="Pfam" id="PF12158">
    <property type="entry name" value="DUF3592"/>
    <property type="match status" value="1"/>
</dbReference>
<evidence type="ECO:0000313" key="3">
    <source>
        <dbReference type="EMBL" id="AFM11471.1"/>
    </source>
</evidence>
<keyword evidence="4" id="KW-1185">Reference proteome</keyword>
<dbReference type="AlphaFoldDB" id="I4B2G4"/>